<keyword evidence="3" id="KW-1185">Reference proteome</keyword>
<dbReference type="AlphaFoldDB" id="A0A3M7RM92"/>
<feature type="transmembrane region" description="Helical" evidence="1">
    <location>
        <begin position="32"/>
        <end position="53"/>
    </location>
</feature>
<reference evidence="2 3" key="1">
    <citation type="journal article" date="2018" name="Sci. Rep.">
        <title>Genomic signatures of local adaptation to the degree of environmental predictability in rotifers.</title>
        <authorList>
            <person name="Franch-Gras L."/>
            <person name="Hahn C."/>
            <person name="Garcia-Roger E.M."/>
            <person name="Carmona M.J."/>
            <person name="Serra M."/>
            <person name="Gomez A."/>
        </authorList>
    </citation>
    <scope>NUCLEOTIDE SEQUENCE [LARGE SCALE GENOMIC DNA]</scope>
    <source>
        <strain evidence="2">HYR1</strain>
    </source>
</reference>
<accession>A0A3M7RM92</accession>
<comment type="caution">
    <text evidence="2">The sequence shown here is derived from an EMBL/GenBank/DDBJ whole genome shotgun (WGS) entry which is preliminary data.</text>
</comment>
<evidence type="ECO:0000313" key="3">
    <source>
        <dbReference type="Proteomes" id="UP000276133"/>
    </source>
</evidence>
<gene>
    <name evidence="2" type="ORF">BpHYR1_006300</name>
</gene>
<keyword evidence="1" id="KW-0812">Transmembrane</keyword>
<name>A0A3M7RM92_BRAPC</name>
<dbReference type="Proteomes" id="UP000276133">
    <property type="component" value="Unassembled WGS sequence"/>
</dbReference>
<evidence type="ECO:0000256" key="1">
    <source>
        <dbReference type="SAM" id="Phobius"/>
    </source>
</evidence>
<keyword evidence="1" id="KW-1133">Transmembrane helix</keyword>
<keyword evidence="1" id="KW-0472">Membrane</keyword>
<evidence type="ECO:0000313" key="2">
    <source>
        <dbReference type="EMBL" id="RNA24507.1"/>
    </source>
</evidence>
<sequence length="87" mass="9625">MTEKAEQFLVCGIMCILSCLDIGVGAHAALAYVRVVCDTVLLEAMFFVVVYVLESAEAVFAQMTSRAGIFDHCIIEKKMKLKLMSKM</sequence>
<dbReference type="EMBL" id="REGN01003105">
    <property type="protein sequence ID" value="RNA24507.1"/>
    <property type="molecule type" value="Genomic_DNA"/>
</dbReference>
<proteinExistence type="predicted"/>
<protein>
    <submittedName>
        <fullName evidence="2">Uncharacterized protein</fullName>
    </submittedName>
</protein>
<feature type="transmembrane region" description="Helical" evidence="1">
    <location>
        <begin position="7"/>
        <end position="26"/>
    </location>
</feature>
<organism evidence="2 3">
    <name type="scientific">Brachionus plicatilis</name>
    <name type="common">Marine rotifer</name>
    <name type="synonym">Brachionus muelleri</name>
    <dbReference type="NCBI Taxonomy" id="10195"/>
    <lineage>
        <taxon>Eukaryota</taxon>
        <taxon>Metazoa</taxon>
        <taxon>Spiralia</taxon>
        <taxon>Gnathifera</taxon>
        <taxon>Rotifera</taxon>
        <taxon>Eurotatoria</taxon>
        <taxon>Monogononta</taxon>
        <taxon>Pseudotrocha</taxon>
        <taxon>Ploima</taxon>
        <taxon>Brachionidae</taxon>
        <taxon>Brachionus</taxon>
    </lineage>
</organism>